<dbReference type="EMBL" id="CR940352">
    <property type="protein sequence ID" value="CAI75649.1"/>
    <property type="molecule type" value="Genomic_DNA"/>
</dbReference>
<name>Q4UC02_THEAN</name>
<dbReference type="VEuPathDB" id="PiroplasmaDB:TA04555"/>
<evidence type="ECO:0000313" key="2">
    <source>
        <dbReference type="Proteomes" id="UP000001950"/>
    </source>
</evidence>
<sequence length="659" mass="76747">MEKEYDEKKYIELDLDKFFRENDEFNMLKTLQEMYVSSYKLELEIKPMVTNEIDSVLLCVDTILKMCNLIKDSKNNINLIVNMLNNFNYDETFKESLDKYNNFNAKDNNSYENTINNINNWMNEYHNLKLESSDLVLNKGMININSNVNSVIVDHLHSLSMKNYKFLKDNELLKSYELLLVKIPFLTKLVTNFDNGESNNLNKSVSKYKEIIEDSITLCEFYKKKLKSHCFSNLRSNSVGTVMHSVSVLLLLDGKGLENLRCIMNKRLELFKITTNSLSIGLESSLILLFSHILLNHIVFHVLNSFNKDLKVDDFTKMYEIMLLDHFAGHELTGLLHLKNKISEEIDKFEFDFPYLSQNSLENGKKTLFSLLESGFQKSCTQKITTIISSINVSVDHYMEIESELSNFSEYFDSEHFTKHSTCDEDRVKELALFSDSSSDLSKFIDEKVDSIVDKIRTQVLRKEFKGVELDSLSLYSIQGYNKKFINWMKEIGLLDSILLLSKLNSTENMDKLCKEIAEYYLNPLLSTVVKTINTMLDQQSQEYNVIDKGGLYMVLLMFGIANLRSYINEKNKYVECKFTRMFEESGLNMAINYYLQFKESNTLPDLIKADASILCMICEEKKNKGIFMEKTSYNDIKLLVGSVYEFEEEYSQFRCLLL</sequence>
<organism evidence="1 2">
    <name type="scientific">Theileria annulata</name>
    <dbReference type="NCBI Taxonomy" id="5874"/>
    <lineage>
        <taxon>Eukaryota</taxon>
        <taxon>Sar</taxon>
        <taxon>Alveolata</taxon>
        <taxon>Apicomplexa</taxon>
        <taxon>Aconoidasida</taxon>
        <taxon>Piroplasmida</taxon>
        <taxon>Theileriidae</taxon>
        <taxon>Theileria</taxon>
    </lineage>
</organism>
<dbReference type="OMA" id="ENDEFNM"/>
<dbReference type="GeneID" id="3864889"/>
<proteinExistence type="predicted"/>
<protein>
    <submittedName>
        <fullName evidence="1">Uncharacterized protein</fullName>
    </submittedName>
</protein>
<dbReference type="InParanoid" id="Q4UC02"/>
<evidence type="ECO:0000313" key="1">
    <source>
        <dbReference type="EMBL" id="CAI75649.1"/>
    </source>
</evidence>
<dbReference type="OrthoDB" id="365447at2759"/>
<dbReference type="eggNOG" id="ENOG502TN3W">
    <property type="taxonomic scope" value="Eukaryota"/>
</dbReference>
<reference evidence="1 2" key="1">
    <citation type="journal article" date="2005" name="Science">
        <title>Genome of the host-cell transforming parasite Theileria annulata compared with T. parva.</title>
        <authorList>
            <person name="Pain A."/>
            <person name="Renauld H."/>
            <person name="Berriman M."/>
            <person name="Murphy L."/>
            <person name="Yeats C.A."/>
            <person name="Weir W."/>
            <person name="Kerhornou A."/>
            <person name="Aslett M."/>
            <person name="Bishop R."/>
            <person name="Bouchier C."/>
            <person name="Cochet M."/>
            <person name="Coulson R.M.R."/>
            <person name="Cronin A."/>
            <person name="de Villiers E.P."/>
            <person name="Fraser A."/>
            <person name="Fosker N."/>
            <person name="Gardner M."/>
            <person name="Goble A."/>
            <person name="Griffiths-Jones S."/>
            <person name="Harris D.E."/>
            <person name="Katzer F."/>
            <person name="Larke N."/>
            <person name="Lord A."/>
            <person name="Maser P."/>
            <person name="McKellar S."/>
            <person name="Mooney P."/>
            <person name="Morton F."/>
            <person name="Nene V."/>
            <person name="O'Neil S."/>
            <person name="Price C."/>
            <person name="Quail M.A."/>
            <person name="Rabbinowitsch E."/>
            <person name="Rawlings N.D."/>
            <person name="Rutter S."/>
            <person name="Saunders D."/>
            <person name="Seeger K."/>
            <person name="Shah T."/>
            <person name="Squares R."/>
            <person name="Squares S."/>
            <person name="Tivey A."/>
            <person name="Walker A.R."/>
            <person name="Woodward J."/>
            <person name="Dobbelaere D.A.E."/>
            <person name="Langsley G."/>
            <person name="Rajandream M.A."/>
            <person name="McKeever D."/>
            <person name="Shiels B."/>
            <person name="Tait A."/>
            <person name="Barrell B.G."/>
            <person name="Hall N."/>
        </authorList>
    </citation>
    <scope>NUCLEOTIDE SEQUENCE [LARGE SCALE GENOMIC DNA]</scope>
    <source>
        <strain evidence="2">Ankara</strain>
    </source>
</reference>
<accession>Q4UC02</accession>
<dbReference type="KEGG" id="tan:TA04555"/>
<dbReference type="AlphaFoldDB" id="Q4UC02"/>
<gene>
    <name evidence="1" type="ORF">TA04555</name>
</gene>
<dbReference type="Proteomes" id="UP000001950">
    <property type="component" value="Chromosome 3"/>
</dbReference>
<keyword evidence="2" id="KW-1185">Reference proteome</keyword>
<dbReference type="RefSeq" id="XP_955125.1">
    <property type="nucleotide sequence ID" value="XM_950032.1"/>
</dbReference>